<sequence>MPVANRESPLVPNFEIIINGSPLPVEAELHVISLTVDHDVKLPGMFTLELTDSDTKQEETTWIDDEKLFAIGNVVEVKLGYDDDLETLIIGEITGIDPEFAFDRLPRLTVRGYDRRHRLQLGKKTQTFLQQKDSDIAAKIARDAGLTAKVEDSQVVHEYILQAEQTDIEFLQQRAKRINYEVVVEDKTLFFRPVGNAESEILTLSFEDDLMEFYPHLSSMGQISELTVRGWNPKEKQEIVGQAKVGDEVSKMGGKKSGAALVEDAFSTAVVQVSDRPVLTQAEADQFAKARFNNVALTLVTGEGVCWGRTDLRAGKVIKIEGLAKRFNGQYYVTATVNHYHAQSGYRTHFTARRNST</sequence>
<evidence type="ECO:0008006" key="3">
    <source>
        <dbReference type="Google" id="ProtNLM"/>
    </source>
</evidence>
<evidence type="ECO:0000313" key="1">
    <source>
        <dbReference type="EMBL" id="AOW99504.1"/>
    </source>
</evidence>
<dbReference type="STRING" id="1458985.BJP34_08605"/>
<organism evidence="1 2">
    <name type="scientific">Moorena producens PAL-8-15-08-1</name>
    <dbReference type="NCBI Taxonomy" id="1458985"/>
    <lineage>
        <taxon>Bacteria</taxon>
        <taxon>Bacillati</taxon>
        <taxon>Cyanobacteriota</taxon>
        <taxon>Cyanophyceae</taxon>
        <taxon>Coleofasciculales</taxon>
        <taxon>Coleofasciculaceae</taxon>
        <taxon>Moorena</taxon>
    </lineage>
</organism>
<dbReference type="Proteomes" id="UP000177870">
    <property type="component" value="Chromosome"/>
</dbReference>
<dbReference type="AlphaFoldDB" id="A0A1D8TPH3"/>
<name>A0A1D8TPH3_9CYAN</name>
<dbReference type="OrthoDB" id="9762420at2"/>
<protein>
    <recommendedName>
        <fullName evidence="3">Phage late control D family protein</fullName>
    </recommendedName>
</protein>
<dbReference type="RefSeq" id="WP_070391987.1">
    <property type="nucleotide sequence ID" value="NZ_CP017599.1"/>
</dbReference>
<accession>A0A1D8TPH3</accession>
<reference evidence="2" key="1">
    <citation type="submission" date="2016-10" db="EMBL/GenBank/DDBJ databases">
        <title>Comparative genomics uncovers the prolific and rare metabolic potential of the cyanobacterial genus Moorea.</title>
        <authorList>
            <person name="Leao T."/>
            <person name="Castelao G."/>
            <person name="Korobeynikov A."/>
            <person name="Monroe E.A."/>
            <person name="Podell S."/>
            <person name="Glukhov E."/>
            <person name="Allen E."/>
            <person name="Gerwick W.H."/>
            <person name="Gerwick L."/>
        </authorList>
    </citation>
    <scope>NUCLEOTIDE SEQUENCE [LARGE SCALE GENOMIC DNA]</scope>
    <source>
        <strain evidence="2">PAL-8-15-08-1</strain>
    </source>
</reference>
<dbReference type="KEGG" id="mpro:BJP34_08605"/>
<dbReference type="EMBL" id="CP017599">
    <property type="protein sequence ID" value="AOW99504.1"/>
    <property type="molecule type" value="Genomic_DNA"/>
</dbReference>
<proteinExistence type="predicted"/>
<evidence type="ECO:0000313" key="2">
    <source>
        <dbReference type="Proteomes" id="UP000177870"/>
    </source>
</evidence>
<dbReference type="SUPFAM" id="SSF69279">
    <property type="entry name" value="Phage tail proteins"/>
    <property type="match status" value="1"/>
</dbReference>
<dbReference type="Pfam" id="PF05954">
    <property type="entry name" value="Phage_GPD"/>
    <property type="match status" value="1"/>
</dbReference>
<gene>
    <name evidence="1" type="ORF">BJP34_08605</name>
</gene>